<dbReference type="InterPro" id="IPR052162">
    <property type="entry name" value="Sensor_kinase/Photoreceptor"/>
</dbReference>
<dbReference type="InterPro" id="IPR013655">
    <property type="entry name" value="PAS_fold_3"/>
</dbReference>
<dbReference type="PROSITE" id="PS50110">
    <property type="entry name" value="RESPONSE_REGULATORY"/>
    <property type="match status" value="1"/>
</dbReference>
<reference evidence="11 12" key="1">
    <citation type="submission" date="2017-06" db="EMBL/GenBank/DDBJ databases">
        <authorList>
            <person name="Kim H.J."/>
            <person name="Triplett B.A."/>
        </authorList>
    </citation>
    <scope>NUCLEOTIDE SEQUENCE [LARGE SCALE GENOMIC DNA]</scope>
    <source>
        <strain evidence="11 12">DSM 14713</strain>
    </source>
</reference>
<dbReference type="Gene3D" id="3.30.565.10">
    <property type="entry name" value="Histidine kinase-like ATPase, C-terminal domain"/>
    <property type="match status" value="1"/>
</dbReference>
<dbReference type="InterPro" id="IPR011006">
    <property type="entry name" value="CheY-like_superfamily"/>
</dbReference>
<evidence type="ECO:0000256" key="1">
    <source>
        <dbReference type="ARBA" id="ARBA00000085"/>
    </source>
</evidence>
<dbReference type="Pfam" id="PF02518">
    <property type="entry name" value="HATPase_c"/>
    <property type="match status" value="1"/>
</dbReference>
<dbReference type="KEGG" id="mbd:MEBOL_007064"/>
<evidence type="ECO:0000256" key="6">
    <source>
        <dbReference type="PROSITE-ProRule" id="PRU00169"/>
    </source>
</evidence>
<keyword evidence="4" id="KW-0808">Transferase</keyword>
<keyword evidence="5 11" id="KW-0418">Kinase</keyword>
<dbReference type="Pfam" id="PF00072">
    <property type="entry name" value="Response_reg"/>
    <property type="match status" value="1"/>
</dbReference>
<feature type="modified residue" description="4-aspartylphosphate" evidence="6">
    <location>
        <position position="703"/>
    </location>
</feature>
<dbReference type="SUPFAM" id="SSF55874">
    <property type="entry name" value="ATPase domain of HSP90 chaperone/DNA topoisomerase II/histidine kinase"/>
    <property type="match status" value="1"/>
</dbReference>
<dbReference type="EMBL" id="CP022163">
    <property type="protein sequence ID" value="ATB33566.1"/>
    <property type="molecule type" value="Genomic_DNA"/>
</dbReference>
<dbReference type="PROSITE" id="PS50113">
    <property type="entry name" value="PAC"/>
    <property type="match status" value="2"/>
</dbReference>
<evidence type="ECO:0000313" key="11">
    <source>
        <dbReference type="EMBL" id="ATB33566.1"/>
    </source>
</evidence>
<comment type="catalytic activity">
    <reaction evidence="1">
        <text>ATP + protein L-histidine = ADP + protein N-phospho-L-histidine.</text>
        <dbReference type="EC" id="2.7.13.3"/>
    </reaction>
</comment>
<dbReference type="CDD" id="cd16919">
    <property type="entry name" value="HATPase_CckA-like"/>
    <property type="match status" value="1"/>
</dbReference>
<gene>
    <name evidence="11" type="ORF">MEBOL_007064</name>
</gene>
<name>A0A250IRK2_9BACT</name>
<dbReference type="Pfam" id="PF00512">
    <property type="entry name" value="HisKA"/>
    <property type="match status" value="1"/>
</dbReference>
<evidence type="ECO:0000259" key="9">
    <source>
        <dbReference type="PROSITE" id="PS50112"/>
    </source>
</evidence>
<sequence>MANIDEERYRLAARATNDAIWDWDLLSNHVQWNEALHASYGHVLADVEPTGEWWIHHIHPEDRARIDASIHAVIDGGGENWKDEYRFLRADGTYAHVLDRGFVARDPDGRALRMIGAMLDLSARKQAEQSLRDSEDRLRMATAATRLGTFDFHLRKQELIWDARCKELFGLSPDAPVTYETAFLQGIHPDDRGAADHAVQRALDPNGPGTYDLEYRTVGIEDGIERWVSAKGRTYFENGVAVRLIGTVLDISESKRNERALRELNATLEQRIAERTAERDRIWRTSSDLMGVVDFQGHLRSHNPAWSSLLGFSEDVLRSLFLVDILHPEDQTASLEAFQRLTRGERLGRLEQRLRCADGSWKTISWTASASEDAFYVIGHDVTEQRATEEALRQAQKMEAVGQLTAGIAHDFNNLLAGIMGGLELMRMRIARGQVNELDRYMNAVTQSITRAAALTHRLLAFSRRQSLDIKPADVNDIIASMEELIRRTLGENISSTRLLGKGLWRATTDRNQLENAILNLVINARDAMPGGGALTIETKNTHLDLAYTRDKDDLRPGDYVVIGVSDTGIGMSPEVIARAFDPFFTTKPIGQGTGLGLSMVYGFMKQTGGHVRIHSQVGRGTTFNLYLPRHQAETETVSPAPAERPRAEAGETVLVVEDDATVRMVMLDVLDDLGYGALEAVDAQTAIPFLEGDQRIDLLVTDVGLPGMNGRQLAEVARGNRPELPVLFVTGYAQGAAVRSGFLEAGMEMLTKPFTVDQLAVKIREMIERK</sequence>
<dbReference type="SUPFAM" id="SSF52172">
    <property type="entry name" value="CheY-like"/>
    <property type="match status" value="1"/>
</dbReference>
<evidence type="ECO:0000256" key="3">
    <source>
        <dbReference type="ARBA" id="ARBA00022553"/>
    </source>
</evidence>
<proteinExistence type="predicted"/>
<dbReference type="CDD" id="cd18161">
    <property type="entry name" value="REC_hyHK_blue-like"/>
    <property type="match status" value="1"/>
</dbReference>
<dbReference type="SUPFAM" id="SSF47384">
    <property type="entry name" value="Homodimeric domain of signal transducing histidine kinase"/>
    <property type="match status" value="1"/>
</dbReference>
<evidence type="ECO:0000256" key="2">
    <source>
        <dbReference type="ARBA" id="ARBA00012438"/>
    </source>
</evidence>
<dbReference type="PROSITE" id="PS50109">
    <property type="entry name" value="HIS_KIN"/>
    <property type="match status" value="1"/>
</dbReference>
<evidence type="ECO:0000256" key="4">
    <source>
        <dbReference type="ARBA" id="ARBA00022679"/>
    </source>
</evidence>
<dbReference type="GO" id="GO:0000155">
    <property type="term" value="F:phosphorelay sensor kinase activity"/>
    <property type="evidence" value="ECO:0007669"/>
    <property type="project" value="InterPro"/>
</dbReference>
<dbReference type="CDD" id="cd00082">
    <property type="entry name" value="HisKA"/>
    <property type="match status" value="1"/>
</dbReference>
<accession>A0A250IRK2</accession>
<evidence type="ECO:0000259" key="8">
    <source>
        <dbReference type="PROSITE" id="PS50110"/>
    </source>
</evidence>
<dbReference type="InterPro" id="IPR036097">
    <property type="entry name" value="HisK_dim/P_sf"/>
</dbReference>
<dbReference type="InterPro" id="IPR001610">
    <property type="entry name" value="PAC"/>
</dbReference>
<feature type="domain" description="PAS" evidence="9">
    <location>
        <begin position="134"/>
        <end position="206"/>
    </location>
</feature>
<dbReference type="InterPro" id="IPR003661">
    <property type="entry name" value="HisK_dim/P_dom"/>
</dbReference>
<dbReference type="SMART" id="SM00091">
    <property type="entry name" value="PAS"/>
    <property type="match status" value="3"/>
</dbReference>
<dbReference type="AlphaFoldDB" id="A0A250IRK2"/>
<dbReference type="Gene3D" id="1.10.287.130">
    <property type="match status" value="1"/>
</dbReference>
<keyword evidence="3 6" id="KW-0597">Phosphoprotein</keyword>
<dbReference type="RefSeq" id="WP_095981581.1">
    <property type="nucleotide sequence ID" value="NZ_CP022163.1"/>
</dbReference>
<protein>
    <recommendedName>
        <fullName evidence="2">histidine kinase</fullName>
        <ecNumber evidence="2">2.7.13.3</ecNumber>
    </recommendedName>
</protein>
<dbReference type="PANTHER" id="PTHR43304">
    <property type="entry name" value="PHYTOCHROME-LIKE PROTEIN CPH1"/>
    <property type="match status" value="1"/>
</dbReference>
<dbReference type="Gene3D" id="2.10.70.100">
    <property type="match status" value="2"/>
</dbReference>
<dbReference type="NCBIfam" id="TIGR00229">
    <property type="entry name" value="sensory_box"/>
    <property type="match status" value="3"/>
</dbReference>
<dbReference type="Gene3D" id="3.30.450.20">
    <property type="entry name" value="PAS domain"/>
    <property type="match status" value="3"/>
</dbReference>
<dbReference type="InterPro" id="IPR035965">
    <property type="entry name" value="PAS-like_dom_sf"/>
</dbReference>
<evidence type="ECO:0000259" key="7">
    <source>
        <dbReference type="PROSITE" id="PS50109"/>
    </source>
</evidence>
<feature type="domain" description="PAS" evidence="9">
    <location>
        <begin position="275"/>
        <end position="345"/>
    </location>
</feature>
<dbReference type="InterPro" id="IPR004358">
    <property type="entry name" value="Sig_transdc_His_kin-like_C"/>
</dbReference>
<dbReference type="Proteomes" id="UP000217289">
    <property type="component" value="Chromosome"/>
</dbReference>
<dbReference type="SMART" id="SM00388">
    <property type="entry name" value="HisKA"/>
    <property type="match status" value="1"/>
</dbReference>
<feature type="domain" description="PAC" evidence="10">
    <location>
        <begin position="81"/>
        <end position="133"/>
    </location>
</feature>
<dbReference type="InterPro" id="IPR000700">
    <property type="entry name" value="PAS-assoc_C"/>
</dbReference>
<dbReference type="InterPro" id="IPR003594">
    <property type="entry name" value="HATPase_dom"/>
</dbReference>
<dbReference type="InterPro" id="IPR000014">
    <property type="entry name" value="PAS"/>
</dbReference>
<dbReference type="PROSITE" id="PS50112">
    <property type="entry name" value="PAS"/>
    <property type="match status" value="3"/>
</dbReference>
<dbReference type="Gene3D" id="3.40.50.2300">
    <property type="match status" value="1"/>
</dbReference>
<dbReference type="InterPro" id="IPR036890">
    <property type="entry name" value="HATPase_C_sf"/>
</dbReference>
<feature type="domain" description="Response regulatory" evidence="8">
    <location>
        <begin position="653"/>
        <end position="768"/>
    </location>
</feature>
<feature type="domain" description="PAS" evidence="9">
    <location>
        <begin position="5"/>
        <end position="77"/>
    </location>
</feature>
<dbReference type="Pfam" id="PF08447">
    <property type="entry name" value="PAS_3"/>
    <property type="match status" value="3"/>
</dbReference>
<keyword evidence="12" id="KW-1185">Reference proteome</keyword>
<dbReference type="SMART" id="SM00086">
    <property type="entry name" value="PAC"/>
    <property type="match status" value="3"/>
</dbReference>
<evidence type="ECO:0000313" key="12">
    <source>
        <dbReference type="Proteomes" id="UP000217289"/>
    </source>
</evidence>
<dbReference type="PANTHER" id="PTHR43304:SF1">
    <property type="entry name" value="PAC DOMAIN-CONTAINING PROTEIN"/>
    <property type="match status" value="1"/>
</dbReference>
<evidence type="ECO:0000259" key="10">
    <source>
        <dbReference type="PROSITE" id="PS50113"/>
    </source>
</evidence>
<feature type="domain" description="PAC" evidence="10">
    <location>
        <begin position="211"/>
        <end position="263"/>
    </location>
</feature>
<dbReference type="InterPro" id="IPR005467">
    <property type="entry name" value="His_kinase_dom"/>
</dbReference>
<dbReference type="InterPro" id="IPR001789">
    <property type="entry name" value="Sig_transdc_resp-reg_receiver"/>
</dbReference>
<evidence type="ECO:0000256" key="5">
    <source>
        <dbReference type="ARBA" id="ARBA00022777"/>
    </source>
</evidence>
<dbReference type="SUPFAM" id="SSF55785">
    <property type="entry name" value="PYP-like sensor domain (PAS domain)"/>
    <property type="match status" value="3"/>
</dbReference>
<dbReference type="SMART" id="SM00387">
    <property type="entry name" value="HATPase_c"/>
    <property type="match status" value="1"/>
</dbReference>
<dbReference type="OrthoDB" id="5408805at2"/>
<dbReference type="SMART" id="SM00448">
    <property type="entry name" value="REC"/>
    <property type="match status" value="1"/>
</dbReference>
<dbReference type="EC" id="2.7.13.3" evidence="2"/>
<dbReference type="PRINTS" id="PR00344">
    <property type="entry name" value="BCTRLSENSOR"/>
</dbReference>
<feature type="domain" description="Histidine kinase" evidence="7">
    <location>
        <begin position="407"/>
        <end position="632"/>
    </location>
</feature>
<organism evidence="11 12">
    <name type="scientific">Melittangium boletus DSM 14713</name>
    <dbReference type="NCBI Taxonomy" id="1294270"/>
    <lineage>
        <taxon>Bacteria</taxon>
        <taxon>Pseudomonadati</taxon>
        <taxon>Myxococcota</taxon>
        <taxon>Myxococcia</taxon>
        <taxon>Myxococcales</taxon>
        <taxon>Cystobacterineae</taxon>
        <taxon>Archangiaceae</taxon>
        <taxon>Melittangium</taxon>
    </lineage>
</organism>
<dbReference type="CDD" id="cd00130">
    <property type="entry name" value="PAS"/>
    <property type="match status" value="3"/>
</dbReference>